<name>A0ABD5YEW8_9EURY</name>
<proteinExistence type="predicted"/>
<dbReference type="EMBL" id="JBHTAS010000002">
    <property type="protein sequence ID" value="MFC7142884.1"/>
    <property type="molecule type" value="Genomic_DNA"/>
</dbReference>
<dbReference type="GeneID" id="78823246"/>
<comment type="caution">
    <text evidence="1">The sequence shown here is derived from an EMBL/GenBank/DDBJ whole genome shotgun (WGS) entry which is preliminary data.</text>
</comment>
<organism evidence="1 2">
    <name type="scientific">Halosimplex aquaticum</name>
    <dbReference type="NCBI Taxonomy" id="3026162"/>
    <lineage>
        <taxon>Archaea</taxon>
        <taxon>Methanobacteriati</taxon>
        <taxon>Methanobacteriota</taxon>
        <taxon>Stenosarchaea group</taxon>
        <taxon>Halobacteria</taxon>
        <taxon>Halobacteriales</taxon>
        <taxon>Haloarculaceae</taxon>
        <taxon>Halosimplex</taxon>
    </lineage>
</organism>
<evidence type="ECO:0000313" key="1">
    <source>
        <dbReference type="EMBL" id="MFC7142884.1"/>
    </source>
</evidence>
<sequence length="361" mass="41974">MSESKYEMGCVPGRHHHFKTYNDTVDVISSWETIFGVYDEYFPRYQFDRFPDDVESNMEYVPDFSVYFNSDYGIVAKILPQAKSSEPEEISEKLLEMCDAIEEGYEIEESNGTSKNPEMVDIVAFVPDDYSSQFGDILATRFNEGYSLDPNLVLIRYGMDDQRANYVFQRETRLEQEFREEHLPDEQSLSDTIGPDGGYQAYRLGTKEFLRSKTHKPIYNVEPPESYLASYLWMKVFPTELSDMDFQAWREGKIVSNEEITVRPPSLQQTLNTQRIEDGEVNMEWIENCLQFLSTARQADEANGRYDVKYTGLIKDIDISGENSSSKKHERRRELAITLIRRYCKYSGNLEDDSQTSLGQF</sequence>
<accession>A0ABD5YEW8</accession>
<dbReference type="AlphaFoldDB" id="A0ABD5YEW8"/>
<dbReference type="RefSeq" id="WP_274326337.1">
    <property type="nucleotide sequence ID" value="NZ_CP118159.1"/>
</dbReference>
<reference evidence="1 2" key="1">
    <citation type="journal article" date="2019" name="Int. J. Syst. Evol. Microbiol.">
        <title>The Global Catalogue of Microorganisms (GCM) 10K type strain sequencing project: providing services to taxonomists for standard genome sequencing and annotation.</title>
        <authorList>
            <consortium name="The Broad Institute Genomics Platform"/>
            <consortium name="The Broad Institute Genome Sequencing Center for Infectious Disease"/>
            <person name="Wu L."/>
            <person name="Ma J."/>
        </authorList>
    </citation>
    <scope>NUCLEOTIDE SEQUENCE [LARGE SCALE GENOMIC DNA]</scope>
    <source>
        <strain evidence="1 2">XZYJT29</strain>
    </source>
</reference>
<dbReference type="Proteomes" id="UP001596432">
    <property type="component" value="Unassembled WGS sequence"/>
</dbReference>
<gene>
    <name evidence="1" type="ORF">ACFQMA_24040</name>
</gene>
<evidence type="ECO:0000313" key="2">
    <source>
        <dbReference type="Proteomes" id="UP001596432"/>
    </source>
</evidence>
<protein>
    <submittedName>
        <fullName evidence="1">Uncharacterized protein</fullName>
    </submittedName>
</protein>
<keyword evidence="2" id="KW-1185">Reference proteome</keyword>